<dbReference type="InterPro" id="IPR056572">
    <property type="entry name" value="Zn_ribbon_PaaD"/>
</dbReference>
<dbReference type="GeneID" id="74941942"/>
<gene>
    <name evidence="2" type="ORF">N0B31_05930</name>
</gene>
<dbReference type="Proteomes" id="UP001057580">
    <property type="component" value="Chromosome"/>
</dbReference>
<evidence type="ECO:0000313" key="3">
    <source>
        <dbReference type="Proteomes" id="UP001057580"/>
    </source>
</evidence>
<organism evidence="2 3">
    <name type="scientific">Salinirubellus salinus</name>
    <dbReference type="NCBI Taxonomy" id="1364945"/>
    <lineage>
        <taxon>Archaea</taxon>
        <taxon>Methanobacteriati</taxon>
        <taxon>Methanobacteriota</taxon>
        <taxon>Stenosarchaea group</taxon>
        <taxon>Halobacteria</taxon>
        <taxon>Halobacteriales</taxon>
        <taxon>Natronomonadaceae</taxon>
        <taxon>Salinirubellus</taxon>
    </lineage>
</organism>
<proteinExistence type="predicted"/>
<dbReference type="KEGG" id="ssai:N0B31_05930"/>
<feature type="domain" description="PaaD zinc beta ribbon" evidence="1">
    <location>
        <begin position="7"/>
        <end position="55"/>
    </location>
</feature>
<reference evidence="2" key="1">
    <citation type="submission" date="2022-09" db="EMBL/GenBank/DDBJ databases">
        <title>Diverse halophilic archaea isolated from saline environments.</title>
        <authorList>
            <person name="Cui H.-L."/>
        </authorList>
    </citation>
    <scope>NUCLEOTIDE SEQUENCE</scope>
    <source>
        <strain evidence="2">ZS-35-S2</strain>
    </source>
</reference>
<name>A0A9E7R6Z1_9EURY</name>
<dbReference type="EMBL" id="CP104003">
    <property type="protein sequence ID" value="UWM55823.1"/>
    <property type="molecule type" value="Genomic_DNA"/>
</dbReference>
<dbReference type="Pfam" id="PF23451">
    <property type="entry name" value="Zn_ribbon_PaaD"/>
    <property type="match status" value="1"/>
</dbReference>
<protein>
    <recommendedName>
        <fullName evidence="1">PaaD zinc beta ribbon domain-containing protein</fullName>
    </recommendedName>
</protein>
<accession>A0A9E7R6Z1</accession>
<sequence>MRGLRPDPSTDVAADGPAACPYCGGENTEREHPRGPSRCRSIHFCLDCEEPFEAMT</sequence>
<dbReference type="RefSeq" id="WP_260594934.1">
    <property type="nucleotide sequence ID" value="NZ_CP104003.1"/>
</dbReference>
<evidence type="ECO:0000313" key="2">
    <source>
        <dbReference type="EMBL" id="UWM55823.1"/>
    </source>
</evidence>
<dbReference type="AlphaFoldDB" id="A0A9E7R6Z1"/>
<evidence type="ECO:0000259" key="1">
    <source>
        <dbReference type="Pfam" id="PF23451"/>
    </source>
</evidence>
<keyword evidence="3" id="KW-1185">Reference proteome</keyword>